<proteinExistence type="predicted"/>
<protein>
    <recommendedName>
        <fullName evidence="4">Oxidoreductase</fullName>
    </recommendedName>
</protein>
<dbReference type="Gene3D" id="3.40.50.720">
    <property type="entry name" value="NAD(P)-binding Rossmann-like Domain"/>
    <property type="match status" value="1"/>
</dbReference>
<dbReference type="Pfam" id="PF22725">
    <property type="entry name" value="GFO_IDH_MocA_C3"/>
    <property type="match status" value="1"/>
</dbReference>
<evidence type="ECO:0008006" key="4">
    <source>
        <dbReference type="Google" id="ProtNLM"/>
    </source>
</evidence>
<dbReference type="EMBL" id="JNSL01000027">
    <property type="protein sequence ID" value="KGA19788.1"/>
    <property type="molecule type" value="Genomic_DNA"/>
</dbReference>
<feature type="domain" description="Gfo/Idh/MocA-like oxidoreductase N-terminal" evidence="1">
    <location>
        <begin position="16"/>
        <end position="135"/>
    </location>
</feature>
<dbReference type="PANTHER" id="PTHR43377">
    <property type="entry name" value="BILIVERDIN REDUCTASE A"/>
    <property type="match status" value="1"/>
</dbReference>
<dbReference type="PANTHER" id="PTHR43377:SF1">
    <property type="entry name" value="BILIVERDIN REDUCTASE A"/>
    <property type="match status" value="1"/>
</dbReference>
<evidence type="ECO:0000259" key="1">
    <source>
        <dbReference type="Pfam" id="PF01408"/>
    </source>
</evidence>
<dbReference type="AlphaFoldDB" id="A0A094SMI8"/>
<evidence type="ECO:0000313" key="3">
    <source>
        <dbReference type="EMBL" id="KGA19788.1"/>
    </source>
</evidence>
<dbReference type="Gene3D" id="3.30.360.10">
    <property type="entry name" value="Dihydrodipicolinate Reductase, domain 2"/>
    <property type="match status" value="1"/>
</dbReference>
<dbReference type="InterPro" id="IPR055170">
    <property type="entry name" value="GFO_IDH_MocA-like_dom"/>
</dbReference>
<dbReference type="Pfam" id="PF01408">
    <property type="entry name" value="GFO_IDH_MocA"/>
    <property type="match status" value="1"/>
</dbReference>
<name>A0A094SMI8_9ZZZZ</name>
<evidence type="ECO:0000259" key="2">
    <source>
        <dbReference type="Pfam" id="PF22725"/>
    </source>
</evidence>
<gene>
    <name evidence="3" type="ORF">GM51_6140</name>
</gene>
<dbReference type="InterPro" id="IPR036291">
    <property type="entry name" value="NAD(P)-bd_dom_sf"/>
</dbReference>
<dbReference type="SUPFAM" id="SSF55347">
    <property type="entry name" value="Glyceraldehyde-3-phosphate dehydrogenase-like, C-terminal domain"/>
    <property type="match status" value="1"/>
</dbReference>
<feature type="domain" description="GFO/IDH/MocA-like oxidoreductase" evidence="2">
    <location>
        <begin position="146"/>
        <end position="281"/>
    </location>
</feature>
<comment type="caution">
    <text evidence="3">The sequence shown here is derived from an EMBL/GenBank/DDBJ whole genome shotgun (WGS) entry which is preliminary data.</text>
</comment>
<sequence length="369" mass="39632">MPDSAVQILRPDASKFRVGVIGLGNAGYTHMKAFSKHPQTILAAIAGKEIDRLPILAQEFDVATTAGDWQTLVEDPTIDIISIATPNSLHHPIALAALSAGKHVFCEKPLSITADQAEEMVSTAKANNRILEVAFNYRRREDIGMARELVSSGKLGRIYHSRVSWKRRAGIPGLKSWFTSATLAGGGAAIDLGPHILDSLLHMLGEPKVVAVSAVMHGELGRAGYGGMDTTVQMAGTSGLFEVEDLCSALLRLDDGSSVALEITWASHAVDDEDISFELLGVDSGLRIFIPRYASEDTLTLFGDEGGEHYLRRPKVTSTGEGHLAVINEFIDRAVSGELNALSGDYALHRSKIMDALYSSAKAGREVTL</sequence>
<organism evidence="3">
    <name type="scientific">freshwater metagenome</name>
    <dbReference type="NCBI Taxonomy" id="449393"/>
    <lineage>
        <taxon>unclassified sequences</taxon>
        <taxon>metagenomes</taxon>
        <taxon>ecological metagenomes</taxon>
    </lineage>
</organism>
<accession>A0A094SMI8</accession>
<dbReference type="SUPFAM" id="SSF51735">
    <property type="entry name" value="NAD(P)-binding Rossmann-fold domains"/>
    <property type="match status" value="1"/>
</dbReference>
<reference evidence="3" key="1">
    <citation type="submission" date="2014-06" db="EMBL/GenBank/DDBJ databases">
        <title>Key roles for freshwater Actinobacteria revealed by deep metagenomic sequencing.</title>
        <authorList>
            <person name="Ghai R."/>
            <person name="Mizuno C.M."/>
            <person name="Picazo A."/>
            <person name="Camacho A."/>
            <person name="Rodriguez-Valera F."/>
        </authorList>
    </citation>
    <scope>NUCLEOTIDE SEQUENCE</scope>
</reference>
<dbReference type="GO" id="GO:0000166">
    <property type="term" value="F:nucleotide binding"/>
    <property type="evidence" value="ECO:0007669"/>
    <property type="project" value="InterPro"/>
</dbReference>
<dbReference type="InterPro" id="IPR000683">
    <property type="entry name" value="Gfo/Idh/MocA-like_OxRdtase_N"/>
</dbReference>
<dbReference type="InterPro" id="IPR051450">
    <property type="entry name" value="Gfo/Idh/MocA_Oxidoreductases"/>
</dbReference>